<sequence>MVIMQIERATLIPGTEQCLGEGNSKPFRAQVRLSTGGIATVICKRLEQHKIAAECFASLVLRGWGISTPAPCIVLAGSEILYGSQDAAYPNLKQRLGWSEHLPDQYKEKLIVAAATLLASWSQTGVVVAADEAIHNVDRHIGQVLWDGGEPVWVDHDQSLGVSDLPDGNKLALLLGACGLHNQVQTSAVSHALTLSDNGLLDAAESAAAAGTYQFAEFVANRLPSLASRVVARFPQPNDLFAGLQ</sequence>
<evidence type="ECO:0000313" key="1">
    <source>
        <dbReference type="EMBL" id="MDC7714415.1"/>
    </source>
</evidence>
<protein>
    <submittedName>
        <fullName evidence="1">Uncharacterized protein</fullName>
    </submittedName>
</protein>
<gene>
    <name evidence="1" type="ORF">PQU96_09775</name>
</gene>
<comment type="caution">
    <text evidence="1">The sequence shown here is derived from an EMBL/GenBank/DDBJ whole genome shotgun (WGS) entry which is preliminary data.</text>
</comment>
<dbReference type="EMBL" id="JAQQLE010000008">
    <property type="protein sequence ID" value="MDC7714415.1"/>
    <property type="molecule type" value="Genomic_DNA"/>
</dbReference>
<dbReference type="Proteomes" id="UP001222030">
    <property type="component" value="Unassembled WGS sequence"/>
</dbReference>
<keyword evidence="2" id="KW-1185">Reference proteome</keyword>
<accession>A0ABT5IPF0</accession>
<organism evidence="1 2">
    <name type="scientific">Vogesella margarita</name>
    <dbReference type="NCBI Taxonomy" id="2984199"/>
    <lineage>
        <taxon>Bacteria</taxon>
        <taxon>Pseudomonadati</taxon>
        <taxon>Pseudomonadota</taxon>
        <taxon>Betaproteobacteria</taxon>
        <taxon>Neisseriales</taxon>
        <taxon>Chromobacteriaceae</taxon>
        <taxon>Vogesella</taxon>
    </lineage>
</organism>
<dbReference type="RefSeq" id="WP_272772154.1">
    <property type="nucleotide sequence ID" value="NZ_JAQQLE010000008.1"/>
</dbReference>
<proteinExistence type="predicted"/>
<evidence type="ECO:0000313" key="2">
    <source>
        <dbReference type="Proteomes" id="UP001222030"/>
    </source>
</evidence>
<name>A0ABT5IPF0_9NEIS</name>
<reference evidence="1 2" key="1">
    <citation type="submission" date="2023-01" db="EMBL/GenBank/DDBJ databases">
        <title>Novel species of the genus Vogesella isolated from rivers.</title>
        <authorList>
            <person name="Lu H."/>
        </authorList>
    </citation>
    <scope>NUCLEOTIDE SEQUENCE [LARGE SCALE GENOMIC DNA]</scope>
    <source>
        <strain evidence="1 2">LYT5W</strain>
    </source>
</reference>